<evidence type="ECO:0000313" key="1">
    <source>
        <dbReference type="EMBL" id="GJE53945.1"/>
    </source>
</evidence>
<accession>A0ABQ4TJT4</accession>
<dbReference type="EMBL" id="BPRA01000002">
    <property type="protein sequence ID" value="GJE53945.1"/>
    <property type="molecule type" value="Genomic_DNA"/>
</dbReference>
<dbReference type="InterPro" id="IPR014057">
    <property type="entry name" value="HI1420"/>
</dbReference>
<organism evidence="1 2">
    <name type="scientific">Methylobacterium thuringiense</name>
    <dbReference type="NCBI Taxonomy" id="1003091"/>
    <lineage>
        <taxon>Bacteria</taxon>
        <taxon>Pseudomonadati</taxon>
        <taxon>Pseudomonadota</taxon>
        <taxon>Alphaproteobacteria</taxon>
        <taxon>Hyphomicrobiales</taxon>
        <taxon>Methylobacteriaceae</taxon>
        <taxon>Methylobacterium</taxon>
    </lineage>
</organism>
<evidence type="ECO:0008006" key="3">
    <source>
        <dbReference type="Google" id="ProtNLM"/>
    </source>
</evidence>
<keyword evidence="2" id="KW-1185">Reference proteome</keyword>
<proteinExistence type="predicted"/>
<reference evidence="1" key="2">
    <citation type="submission" date="2021-08" db="EMBL/GenBank/DDBJ databases">
        <authorList>
            <person name="Tani A."/>
            <person name="Ola A."/>
            <person name="Ogura Y."/>
            <person name="Katsura K."/>
            <person name="Hayashi T."/>
        </authorList>
    </citation>
    <scope>NUCLEOTIDE SEQUENCE</scope>
    <source>
        <strain evidence="1">DSM 23674</strain>
    </source>
</reference>
<comment type="caution">
    <text evidence="1">The sequence shown here is derived from an EMBL/GenBank/DDBJ whole genome shotgun (WGS) entry which is preliminary data.</text>
</comment>
<reference evidence="1" key="1">
    <citation type="journal article" date="2021" name="Front. Microbiol.">
        <title>Comprehensive Comparative Genomics and Phenotyping of Methylobacterium Species.</title>
        <authorList>
            <person name="Alessa O."/>
            <person name="Ogura Y."/>
            <person name="Fujitani Y."/>
            <person name="Takami H."/>
            <person name="Hayashi T."/>
            <person name="Sahin N."/>
            <person name="Tani A."/>
        </authorList>
    </citation>
    <scope>NUCLEOTIDE SEQUENCE</scope>
    <source>
        <strain evidence="1">DSM 23674</strain>
    </source>
</reference>
<dbReference type="Proteomes" id="UP001055101">
    <property type="component" value="Unassembled WGS sequence"/>
</dbReference>
<name>A0ABQ4TJT4_9HYPH</name>
<sequence length="128" mass="13683">MVATRSFWDIVNARAERDPAFRMALLTEAADCISAGTEPHDSAEYLDTNEAVAESLAAAIEENGPAFLRFALGVVERARVSAQVADEAGMPPEHYGRGPPDKGNASLDLAKRLLDILKARSAETVASK</sequence>
<evidence type="ECO:0000313" key="2">
    <source>
        <dbReference type="Proteomes" id="UP001055101"/>
    </source>
</evidence>
<gene>
    <name evidence="1" type="ORF">EKPJFOCH_0415</name>
</gene>
<dbReference type="Pfam" id="PF21716">
    <property type="entry name" value="dnstrm_HI1420"/>
    <property type="match status" value="1"/>
</dbReference>
<protein>
    <recommendedName>
        <fullName evidence="3">Transcriptional regulator</fullName>
    </recommendedName>
</protein>